<accession>A0A3L8S4B8</accession>
<sequence>MTARRAREGRLGQRESGPAREQREGAAAPRPGGSASREAPGMLPTAHGFQGCECQETHWTPATLNLSIHWENIPGANEIT</sequence>
<organism evidence="2 3">
    <name type="scientific">Chloebia gouldiae</name>
    <name type="common">Gouldian finch</name>
    <name type="synonym">Erythrura gouldiae</name>
    <dbReference type="NCBI Taxonomy" id="44316"/>
    <lineage>
        <taxon>Eukaryota</taxon>
        <taxon>Metazoa</taxon>
        <taxon>Chordata</taxon>
        <taxon>Craniata</taxon>
        <taxon>Vertebrata</taxon>
        <taxon>Euteleostomi</taxon>
        <taxon>Archelosauria</taxon>
        <taxon>Archosauria</taxon>
        <taxon>Dinosauria</taxon>
        <taxon>Saurischia</taxon>
        <taxon>Theropoda</taxon>
        <taxon>Coelurosauria</taxon>
        <taxon>Aves</taxon>
        <taxon>Neognathae</taxon>
        <taxon>Neoaves</taxon>
        <taxon>Telluraves</taxon>
        <taxon>Australaves</taxon>
        <taxon>Passeriformes</taxon>
        <taxon>Passeroidea</taxon>
        <taxon>Passeridae</taxon>
        <taxon>Chloebia</taxon>
    </lineage>
</organism>
<keyword evidence="3" id="KW-1185">Reference proteome</keyword>
<evidence type="ECO:0000256" key="1">
    <source>
        <dbReference type="SAM" id="MobiDB-lite"/>
    </source>
</evidence>
<comment type="caution">
    <text evidence="2">The sequence shown here is derived from an EMBL/GenBank/DDBJ whole genome shotgun (WGS) entry which is preliminary data.</text>
</comment>
<dbReference type="Proteomes" id="UP000276834">
    <property type="component" value="Unassembled WGS sequence"/>
</dbReference>
<dbReference type="AlphaFoldDB" id="A0A3L8S4B8"/>
<feature type="region of interest" description="Disordered" evidence="1">
    <location>
        <begin position="1"/>
        <end position="49"/>
    </location>
</feature>
<gene>
    <name evidence="2" type="ORF">DV515_00012665</name>
</gene>
<feature type="compositionally biased region" description="Basic and acidic residues" evidence="1">
    <location>
        <begin position="1"/>
        <end position="24"/>
    </location>
</feature>
<protein>
    <submittedName>
        <fullName evidence="2">Uncharacterized protein</fullName>
    </submittedName>
</protein>
<evidence type="ECO:0000313" key="2">
    <source>
        <dbReference type="EMBL" id="RLV96402.1"/>
    </source>
</evidence>
<feature type="compositionally biased region" description="Low complexity" evidence="1">
    <location>
        <begin position="25"/>
        <end position="37"/>
    </location>
</feature>
<proteinExistence type="predicted"/>
<name>A0A3L8S4B8_CHLGU</name>
<evidence type="ECO:0000313" key="3">
    <source>
        <dbReference type="Proteomes" id="UP000276834"/>
    </source>
</evidence>
<reference evidence="2 3" key="1">
    <citation type="journal article" date="2018" name="Proc. R. Soc. B">
        <title>A non-coding region near Follistatin controls head colour polymorphism in the Gouldian finch.</title>
        <authorList>
            <person name="Toomey M.B."/>
            <person name="Marques C.I."/>
            <person name="Andrade P."/>
            <person name="Araujo P.M."/>
            <person name="Sabatino S."/>
            <person name="Gazda M.A."/>
            <person name="Afonso S."/>
            <person name="Lopes R.J."/>
            <person name="Corbo J.C."/>
            <person name="Carneiro M."/>
        </authorList>
    </citation>
    <scope>NUCLEOTIDE SEQUENCE [LARGE SCALE GENOMIC DNA]</scope>
    <source>
        <strain evidence="2">Red01</strain>
        <tissue evidence="2">Muscle</tissue>
    </source>
</reference>
<dbReference type="EMBL" id="QUSF01000072">
    <property type="protein sequence ID" value="RLV96402.1"/>
    <property type="molecule type" value="Genomic_DNA"/>
</dbReference>